<gene>
    <name evidence="1" type="ORF">H5P30_18935</name>
</gene>
<reference evidence="1 2" key="1">
    <citation type="submission" date="2020-07" db="EMBL/GenBank/DDBJ databases">
        <authorList>
            <person name="Feng X."/>
        </authorList>
    </citation>
    <scope>NUCLEOTIDE SEQUENCE [LARGE SCALE GENOMIC DNA]</scope>
    <source>
        <strain evidence="1 2">JCM14086</strain>
    </source>
</reference>
<dbReference type="GO" id="GO:0030246">
    <property type="term" value="F:carbohydrate binding"/>
    <property type="evidence" value="ECO:0007669"/>
    <property type="project" value="InterPro"/>
</dbReference>
<keyword evidence="2" id="KW-1185">Reference proteome</keyword>
<dbReference type="GO" id="GO:0003824">
    <property type="term" value="F:catalytic activity"/>
    <property type="evidence" value="ECO:0007669"/>
    <property type="project" value="InterPro"/>
</dbReference>
<dbReference type="Gene3D" id="2.70.98.10">
    <property type="match status" value="1"/>
</dbReference>
<accession>A0A7X1E651</accession>
<dbReference type="RefSeq" id="WP_185694478.1">
    <property type="nucleotide sequence ID" value="NZ_JACHVA010000134.1"/>
</dbReference>
<proteinExistence type="predicted"/>
<dbReference type="AlphaFoldDB" id="A0A7X1E651"/>
<protein>
    <submittedName>
        <fullName evidence="1">Uncharacterized protein</fullName>
    </submittedName>
</protein>
<dbReference type="Proteomes" id="UP000525652">
    <property type="component" value="Unassembled WGS sequence"/>
</dbReference>
<comment type="caution">
    <text evidence="1">The sequence shown here is derived from an EMBL/GenBank/DDBJ whole genome shotgun (WGS) entry which is preliminary data.</text>
</comment>
<dbReference type="InterPro" id="IPR014718">
    <property type="entry name" value="GH-type_carb-bd"/>
</dbReference>
<evidence type="ECO:0000313" key="1">
    <source>
        <dbReference type="EMBL" id="MBC2603859.1"/>
    </source>
</evidence>
<dbReference type="GO" id="GO:0005975">
    <property type="term" value="P:carbohydrate metabolic process"/>
    <property type="evidence" value="ECO:0007669"/>
    <property type="project" value="InterPro"/>
</dbReference>
<dbReference type="SUPFAM" id="SSF74650">
    <property type="entry name" value="Galactose mutarotase-like"/>
    <property type="match status" value="1"/>
</dbReference>
<sequence>MSAKFKSCLQGLCLVFGLPYVHGEVVPSEYREDRVYTLGDDHFQVVIETDLDGWIETVGPRFDRTGAVRSVQVDGKEFLVEGGLADEFNQKWIAPPGYYANGPGGSFLKVGVGLLKRHNACPYIFRRNYPVLQLAEQNVVPTDSKNRLQIEQSFSGESDWGYQYTKTYRIDEDQCSLTIEYALTNTGQAVMELDQYNHNWFRLGGGSEPKHYSLSAEFISGMSRVIPPEYQVEENTIRPVVPFDSAFFFMTIANIPIAENFLEVFESESGMRVEIGGDFRVARFAVLAGKDIFCPELFGFWRVDPSRTIRWERQYFFRLN</sequence>
<evidence type="ECO:0000313" key="2">
    <source>
        <dbReference type="Proteomes" id="UP000525652"/>
    </source>
</evidence>
<dbReference type="EMBL" id="JACHVA010000134">
    <property type="protein sequence ID" value="MBC2603859.1"/>
    <property type="molecule type" value="Genomic_DNA"/>
</dbReference>
<organism evidence="1 2">
    <name type="scientific">Puniceicoccus vermicola</name>
    <dbReference type="NCBI Taxonomy" id="388746"/>
    <lineage>
        <taxon>Bacteria</taxon>
        <taxon>Pseudomonadati</taxon>
        <taxon>Verrucomicrobiota</taxon>
        <taxon>Opitutia</taxon>
        <taxon>Puniceicoccales</taxon>
        <taxon>Puniceicoccaceae</taxon>
        <taxon>Puniceicoccus</taxon>
    </lineage>
</organism>
<dbReference type="InterPro" id="IPR011013">
    <property type="entry name" value="Gal_mutarotase_sf_dom"/>
</dbReference>
<name>A0A7X1E651_9BACT</name>